<dbReference type="SUPFAM" id="SSF48464">
    <property type="entry name" value="ENTH/VHS domain"/>
    <property type="match status" value="1"/>
</dbReference>
<dbReference type="Pfam" id="PF07651">
    <property type="entry name" value="ANTH"/>
    <property type="match status" value="1"/>
</dbReference>
<evidence type="ECO:0000313" key="11">
    <source>
        <dbReference type="Proteomes" id="UP000215914"/>
    </source>
</evidence>
<dbReference type="GO" id="GO:0005546">
    <property type="term" value="F:phosphatidylinositol-4,5-bisphosphate binding"/>
    <property type="evidence" value="ECO:0000318"/>
    <property type="project" value="GO_Central"/>
</dbReference>
<sequence>MHIFHAFHFLIQFQMERFSKAIAAVKDHTSLRLAARTSLSELDVTILKATSHNEQPADESHIQQILNLTATSPLLVSSCVNTISRRLNKTRNWVVALKTLMLVRRLLHEGNRRYAREMFTATRRGTRLLNMSDFRDALKSNTWDYAAFVRTYSLFLDEELEYKMQGRRGSCSSFALEEKDDEDDTEREDVVVPVREMENDQLFARNNHLMQLLERFLACRPAGEARHNRMVMVALYSILVQSFQIYSDIKEVMGVFTDRFDNLSLQDSVKVYAMANRVAKQYDVLDMFYDWCKSVGIARTSEYPEIEKISQKKLEAMDEIIKQKSDGSKKES</sequence>
<dbReference type="InterPro" id="IPR014712">
    <property type="entry name" value="ANTH_dom_sf"/>
</dbReference>
<evidence type="ECO:0000256" key="3">
    <source>
        <dbReference type="ARBA" id="ARBA00004600"/>
    </source>
</evidence>
<evidence type="ECO:0000256" key="7">
    <source>
        <dbReference type="ARBA" id="ARBA00023176"/>
    </source>
</evidence>
<dbReference type="GO" id="GO:0005545">
    <property type="term" value="F:1-phosphatidylinositol binding"/>
    <property type="evidence" value="ECO:0000318"/>
    <property type="project" value="GO_Central"/>
</dbReference>
<proteinExistence type="predicted"/>
<dbReference type="CDD" id="cd16987">
    <property type="entry name" value="ANTH_N_AP180_plant"/>
    <property type="match status" value="1"/>
</dbReference>
<keyword evidence="5" id="KW-0333">Golgi apparatus</keyword>
<protein>
    <submittedName>
        <fullName evidence="10">ANTH domain, phosphoinositide-binding clathrin adaptor, domain 2</fullName>
    </submittedName>
</protein>
<dbReference type="PROSITE" id="PS50942">
    <property type="entry name" value="ENTH"/>
    <property type="match status" value="1"/>
</dbReference>
<dbReference type="InterPro" id="IPR011417">
    <property type="entry name" value="ANTH_dom"/>
</dbReference>
<dbReference type="PANTHER" id="PTHR22951">
    <property type="entry name" value="CLATHRIN ASSEMBLY PROTEIN"/>
    <property type="match status" value="1"/>
</dbReference>
<evidence type="ECO:0000256" key="8">
    <source>
        <dbReference type="ARBA" id="ARBA00023329"/>
    </source>
</evidence>
<dbReference type="GO" id="GO:0030136">
    <property type="term" value="C:clathrin-coated vesicle"/>
    <property type="evidence" value="ECO:0000318"/>
    <property type="project" value="GO_Central"/>
</dbReference>
<keyword evidence="4" id="KW-0254">Endocytosis</keyword>
<dbReference type="GO" id="GO:0005794">
    <property type="term" value="C:Golgi apparatus"/>
    <property type="evidence" value="ECO:0007669"/>
    <property type="project" value="UniProtKB-SubCell"/>
</dbReference>
<reference evidence="10" key="2">
    <citation type="submission" date="2020-06" db="EMBL/GenBank/DDBJ databases">
        <title>Helianthus annuus Genome sequencing and assembly Release 2.</title>
        <authorList>
            <person name="Gouzy J."/>
            <person name="Langlade N."/>
            <person name="Munos S."/>
        </authorList>
    </citation>
    <scope>NUCLEOTIDE SEQUENCE</scope>
    <source>
        <tissue evidence="10">Leaves</tissue>
    </source>
</reference>
<keyword evidence="8" id="KW-0968">Cytoplasmic vesicle</keyword>
<dbReference type="GO" id="GO:0006900">
    <property type="term" value="P:vesicle budding from membrane"/>
    <property type="evidence" value="ECO:0000318"/>
    <property type="project" value="GO_Central"/>
</dbReference>
<dbReference type="Gene3D" id="1.25.40.90">
    <property type="match status" value="1"/>
</dbReference>
<evidence type="ECO:0000256" key="1">
    <source>
        <dbReference type="ARBA" id="ARBA00004132"/>
    </source>
</evidence>
<feature type="domain" description="ENTH" evidence="9">
    <location>
        <begin position="34"/>
        <end position="170"/>
    </location>
</feature>
<dbReference type="SUPFAM" id="SSF89009">
    <property type="entry name" value="GAT-like domain"/>
    <property type="match status" value="1"/>
</dbReference>
<gene>
    <name evidence="10" type="ORF">HanXRQr2_Chr03g0102311</name>
</gene>
<dbReference type="GO" id="GO:0032050">
    <property type="term" value="F:clathrin heavy chain binding"/>
    <property type="evidence" value="ECO:0000318"/>
    <property type="project" value="GO_Central"/>
</dbReference>
<keyword evidence="6" id="KW-0472">Membrane</keyword>
<keyword evidence="7" id="KW-0168">Coated pit</keyword>
<dbReference type="InterPro" id="IPR013809">
    <property type="entry name" value="ENTH"/>
</dbReference>
<evidence type="ECO:0000313" key="10">
    <source>
        <dbReference type="EMBL" id="KAF5813746.1"/>
    </source>
</evidence>
<dbReference type="FunFam" id="1.20.58.150:FF:000005">
    <property type="entry name" value="putative clathrin assembly protein At2g25430"/>
    <property type="match status" value="1"/>
</dbReference>
<evidence type="ECO:0000256" key="6">
    <source>
        <dbReference type="ARBA" id="ARBA00023136"/>
    </source>
</evidence>
<dbReference type="GO" id="GO:0072583">
    <property type="term" value="P:clathrin-dependent endocytosis"/>
    <property type="evidence" value="ECO:0000318"/>
    <property type="project" value="GO_Central"/>
</dbReference>
<dbReference type="GO" id="GO:0005905">
    <property type="term" value="C:clathrin-coated pit"/>
    <property type="evidence" value="ECO:0000318"/>
    <property type="project" value="GO_Central"/>
</dbReference>
<accession>A0A9K3JDQ5</accession>
<dbReference type="SMART" id="SM00273">
    <property type="entry name" value="ENTH"/>
    <property type="match status" value="1"/>
</dbReference>
<evidence type="ECO:0000256" key="4">
    <source>
        <dbReference type="ARBA" id="ARBA00022583"/>
    </source>
</evidence>
<dbReference type="OrthoDB" id="44015at2759"/>
<dbReference type="Gene3D" id="1.20.58.150">
    <property type="entry name" value="ANTH domain"/>
    <property type="match status" value="1"/>
</dbReference>
<evidence type="ECO:0000259" key="9">
    <source>
        <dbReference type="PROSITE" id="PS50942"/>
    </source>
</evidence>
<evidence type="ECO:0000256" key="2">
    <source>
        <dbReference type="ARBA" id="ARBA00004555"/>
    </source>
</evidence>
<dbReference type="InterPro" id="IPR008942">
    <property type="entry name" value="ENTH_VHS"/>
</dbReference>
<dbReference type="Proteomes" id="UP000215914">
    <property type="component" value="Unassembled WGS sequence"/>
</dbReference>
<dbReference type="AlphaFoldDB" id="A0A9K3JDQ5"/>
<evidence type="ECO:0000256" key="5">
    <source>
        <dbReference type="ARBA" id="ARBA00023034"/>
    </source>
</evidence>
<comment type="subcellular location">
    <subcellularLocation>
        <location evidence="1">Cytoplasmic vesicle</location>
        <location evidence="1">Clathrin-coated vesicle</location>
    </subcellularLocation>
    <subcellularLocation>
        <location evidence="2">Golgi apparatus</location>
    </subcellularLocation>
    <subcellularLocation>
        <location evidence="3">Membrane</location>
        <location evidence="3">Clathrin-coated pit</location>
    </subcellularLocation>
</comment>
<keyword evidence="11" id="KW-1185">Reference proteome</keyword>
<dbReference type="InterPro" id="IPR045192">
    <property type="entry name" value="AP180-like"/>
</dbReference>
<dbReference type="PANTHER" id="PTHR22951:SF12">
    <property type="entry name" value="OS05G0426100 PROTEIN"/>
    <property type="match status" value="1"/>
</dbReference>
<dbReference type="EMBL" id="MNCJ02000318">
    <property type="protein sequence ID" value="KAF5813746.1"/>
    <property type="molecule type" value="Genomic_DNA"/>
</dbReference>
<dbReference type="GO" id="GO:0048268">
    <property type="term" value="P:clathrin coat assembly"/>
    <property type="evidence" value="ECO:0007669"/>
    <property type="project" value="InterPro"/>
</dbReference>
<dbReference type="GO" id="GO:0000149">
    <property type="term" value="F:SNARE binding"/>
    <property type="evidence" value="ECO:0000318"/>
    <property type="project" value="GO_Central"/>
</dbReference>
<dbReference type="InterPro" id="IPR048050">
    <property type="entry name" value="ANTH_N_plant"/>
</dbReference>
<comment type="caution">
    <text evidence="10">The sequence shown here is derived from an EMBL/GenBank/DDBJ whole genome shotgun (WGS) entry which is preliminary data.</text>
</comment>
<name>A0A9K3JDQ5_HELAN</name>
<reference evidence="10" key="1">
    <citation type="journal article" date="2017" name="Nature">
        <title>The sunflower genome provides insights into oil metabolism, flowering and Asterid evolution.</title>
        <authorList>
            <person name="Badouin H."/>
            <person name="Gouzy J."/>
            <person name="Grassa C.J."/>
            <person name="Murat F."/>
            <person name="Staton S.E."/>
            <person name="Cottret L."/>
            <person name="Lelandais-Briere C."/>
            <person name="Owens G.L."/>
            <person name="Carrere S."/>
            <person name="Mayjonade B."/>
            <person name="Legrand L."/>
            <person name="Gill N."/>
            <person name="Kane N.C."/>
            <person name="Bowers J.E."/>
            <person name="Hubner S."/>
            <person name="Bellec A."/>
            <person name="Berard A."/>
            <person name="Berges H."/>
            <person name="Blanchet N."/>
            <person name="Boniface M.C."/>
            <person name="Brunel D."/>
            <person name="Catrice O."/>
            <person name="Chaidir N."/>
            <person name="Claudel C."/>
            <person name="Donnadieu C."/>
            <person name="Faraut T."/>
            <person name="Fievet G."/>
            <person name="Helmstetter N."/>
            <person name="King M."/>
            <person name="Knapp S.J."/>
            <person name="Lai Z."/>
            <person name="Le Paslier M.C."/>
            <person name="Lippi Y."/>
            <person name="Lorenzon L."/>
            <person name="Mandel J.R."/>
            <person name="Marage G."/>
            <person name="Marchand G."/>
            <person name="Marquand E."/>
            <person name="Bret-Mestries E."/>
            <person name="Morien E."/>
            <person name="Nambeesan S."/>
            <person name="Nguyen T."/>
            <person name="Pegot-Espagnet P."/>
            <person name="Pouilly N."/>
            <person name="Raftis F."/>
            <person name="Sallet E."/>
            <person name="Schiex T."/>
            <person name="Thomas J."/>
            <person name="Vandecasteele C."/>
            <person name="Vares D."/>
            <person name="Vear F."/>
            <person name="Vautrin S."/>
            <person name="Crespi M."/>
            <person name="Mangin B."/>
            <person name="Burke J.M."/>
            <person name="Salse J."/>
            <person name="Munos S."/>
            <person name="Vincourt P."/>
            <person name="Rieseberg L.H."/>
            <person name="Langlade N.B."/>
        </authorList>
    </citation>
    <scope>NUCLEOTIDE SEQUENCE</scope>
    <source>
        <tissue evidence="10">Leaves</tissue>
    </source>
</reference>
<organism evidence="10 11">
    <name type="scientific">Helianthus annuus</name>
    <name type="common">Common sunflower</name>
    <dbReference type="NCBI Taxonomy" id="4232"/>
    <lineage>
        <taxon>Eukaryota</taxon>
        <taxon>Viridiplantae</taxon>
        <taxon>Streptophyta</taxon>
        <taxon>Embryophyta</taxon>
        <taxon>Tracheophyta</taxon>
        <taxon>Spermatophyta</taxon>
        <taxon>Magnoliopsida</taxon>
        <taxon>eudicotyledons</taxon>
        <taxon>Gunneridae</taxon>
        <taxon>Pentapetalae</taxon>
        <taxon>asterids</taxon>
        <taxon>campanulids</taxon>
        <taxon>Asterales</taxon>
        <taxon>Asteraceae</taxon>
        <taxon>Asteroideae</taxon>
        <taxon>Heliantheae alliance</taxon>
        <taxon>Heliantheae</taxon>
        <taxon>Helianthus</taxon>
    </lineage>
</organism>
<dbReference type="Gramene" id="mRNA:HanXRQr2_Chr03g0102311">
    <property type="protein sequence ID" value="mRNA:HanXRQr2_Chr03g0102311"/>
    <property type="gene ID" value="HanXRQr2_Chr03g0102311"/>
</dbReference>